<dbReference type="Pfam" id="PF10442">
    <property type="entry name" value="FIST_C"/>
    <property type="match status" value="1"/>
</dbReference>
<dbReference type="Proteomes" id="UP001169069">
    <property type="component" value="Unassembled WGS sequence"/>
</dbReference>
<organism evidence="3 4">
    <name type="scientific">Sulfurovum zhangzhouensis</name>
    <dbReference type="NCBI Taxonomy" id="3019067"/>
    <lineage>
        <taxon>Bacteria</taxon>
        <taxon>Pseudomonadati</taxon>
        <taxon>Campylobacterota</taxon>
        <taxon>Epsilonproteobacteria</taxon>
        <taxon>Campylobacterales</taxon>
        <taxon>Sulfurovaceae</taxon>
        <taxon>Sulfurovum</taxon>
    </lineage>
</organism>
<dbReference type="PANTHER" id="PTHR40252:SF2">
    <property type="entry name" value="BLR0328 PROTEIN"/>
    <property type="match status" value="1"/>
</dbReference>
<gene>
    <name evidence="3" type="ORF">PGH07_02165</name>
</gene>
<dbReference type="InterPro" id="IPR013702">
    <property type="entry name" value="FIST_domain_N"/>
</dbReference>
<dbReference type="Pfam" id="PF08495">
    <property type="entry name" value="FIST"/>
    <property type="match status" value="1"/>
</dbReference>
<protein>
    <submittedName>
        <fullName evidence="3">FIST C-terminal domain-containing protein</fullName>
    </submittedName>
</protein>
<feature type="domain" description="FIST" evidence="1">
    <location>
        <begin position="20"/>
        <end position="192"/>
    </location>
</feature>
<dbReference type="SMART" id="SM01204">
    <property type="entry name" value="FIST_C"/>
    <property type="match status" value="1"/>
</dbReference>
<reference evidence="3" key="1">
    <citation type="submission" date="2023-01" db="EMBL/GenBank/DDBJ databases">
        <title>Sulfurovum sp. zt1-1 genome assembly.</title>
        <authorList>
            <person name="Wang J."/>
        </authorList>
    </citation>
    <scope>NUCLEOTIDE SEQUENCE</scope>
    <source>
        <strain evidence="3">Zt1-1</strain>
    </source>
</reference>
<evidence type="ECO:0000259" key="1">
    <source>
        <dbReference type="SMART" id="SM00897"/>
    </source>
</evidence>
<keyword evidence="4" id="KW-1185">Reference proteome</keyword>
<dbReference type="SMART" id="SM00897">
    <property type="entry name" value="FIST"/>
    <property type="match status" value="1"/>
</dbReference>
<dbReference type="RefSeq" id="WP_289412259.1">
    <property type="nucleotide sequence ID" value="NZ_JAQIBD010000001.1"/>
</dbReference>
<proteinExistence type="predicted"/>
<name>A0ABT7QVW4_9BACT</name>
<dbReference type="EMBL" id="JAQIBD010000001">
    <property type="protein sequence ID" value="MDM5270980.1"/>
    <property type="molecule type" value="Genomic_DNA"/>
</dbReference>
<dbReference type="PANTHER" id="PTHR40252">
    <property type="entry name" value="BLR0328 PROTEIN"/>
    <property type="match status" value="1"/>
</dbReference>
<feature type="domain" description="FIST C-domain" evidence="2">
    <location>
        <begin position="193"/>
        <end position="334"/>
    </location>
</feature>
<accession>A0ABT7QVW4</accession>
<comment type="caution">
    <text evidence="3">The sequence shown here is derived from an EMBL/GenBank/DDBJ whole genome shotgun (WGS) entry which is preliminary data.</text>
</comment>
<evidence type="ECO:0000259" key="2">
    <source>
        <dbReference type="SMART" id="SM01204"/>
    </source>
</evidence>
<evidence type="ECO:0000313" key="3">
    <source>
        <dbReference type="EMBL" id="MDM5270980.1"/>
    </source>
</evidence>
<evidence type="ECO:0000313" key="4">
    <source>
        <dbReference type="Proteomes" id="UP001169069"/>
    </source>
</evidence>
<dbReference type="InterPro" id="IPR019494">
    <property type="entry name" value="FIST_C"/>
</dbReference>
<sequence length="351" mass="39215">MLKNYLISSLDDFFHIFQNSSNKVFLLVGEDSDFEHSRLTEYKGEVYGAIFPQVIYGNKHFTDAIIAIELSESTNVVLTAFNSFSSSDIELDGSDILVFVDGLSSGVTNFLEELYESTEIKNNILGGGAGKLTLKQEPVLFSKEYLIQDGALIITDSWHFSVAVSNSWEKISGPHLVTEADKLELYTLDFRDAFEVYKEVVEKDSGKSFSNVDFFELSKFYPLGLSRVNGELVVRDPIYRKDGTLVLVGDIDKSSIIYILKGEKEKLLNAAKSAAVNAISNQDNFQNVFMADCISRVLVLESDYERELEFVVQSIDNDEVTLLGVLSLGEIANVNEGYIEFYNKTCVIGAF</sequence>